<feature type="region of interest" description="Disordered" evidence="5">
    <location>
        <begin position="135"/>
        <end position="157"/>
    </location>
</feature>
<dbReference type="PRINTS" id="PR00967">
    <property type="entry name" value="ONCOGENEAML1"/>
</dbReference>
<organism evidence="7 8">
    <name type="scientific">Pristionchus mayeri</name>
    <dbReference type="NCBI Taxonomy" id="1317129"/>
    <lineage>
        <taxon>Eukaryota</taxon>
        <taxon>Metazoa</taxon>
        <taxon>Ecdysozoa</taxon>
        <taxon>Nematoda</taxon>
        <taxon>Chromadorea</taxon>
        <taxon>Rhabditida</taxon>
        <taxon>Rhabditina</taxon>
        <taxon>Diplogasteromorpha</taxon>
        <taxon>Diplogasteroidea</taxon>
        <taxon>Neodiplogasteridae</taxon>
        <taxon>Pristionchus</taxon>
    </lineage>
</organism>
<dbReference type="Pfam" id="PF00853">
    <property type="entry name" value="Runt"/>
    <property type="match status" value="1"/>
</dbReference>
<dbReference type="Proteomes" id="UP001328107">
    <property type="component" value="Unassembled WGS sequence"/>
</dbReference>
<dbReference type="GO" id="GO:0000981">
    <property type="term" value="F:DNA-binding transcription factor activity, RNA polymerase II-specific"/>
    <property type="evidence" value="ECO:0007669"/>
    <property type="project" value="TreeGrafter"/>
</dbReference>
<evidence type="ECO:0000256" key="1">
    <source>
        <dbReference type="ARBA" id="ARBA00004123"/>
    </source>
</evidence>
<evidence type="ECO:0000256" key="3">
    <source>
        <dbReference type="ARBA" id="ARBA00023163"/>
    </source>
</evidence>
<evidence type="ECO:0000313" key="7">
    <source>
        <dbReference type="EMBL" id="GMR58790.1"/>
    </source>
</evidence>
<dbReference type="GO" id="GO:0000978">
    <property type="term" value="F:RNA polymerase II cis-regulatory region sequence-specific DNA binding"/>
    <property type="evidence" value="ECO:0007669"/>
    <property type="project" value="TreeGrafter"/>
</dbReference>
<dbReference type="AlphaFoldDB" id="A0AAN5D9Y4"/>
<dbReference type="PROSITE" id="PS51062">
    <property type="entry name" value="RUNT"/>
    <property type="match status" value="1"/>
</dbReference>
<dbReference type="InterPro" id="IPR012346">
    <property type="entry name" value="p53/RUNT-type_TF_DNA-bd_sf"/>
</dbReference>
<comment type="subcellular location">
    <subcellularLocation>
        <location evidence="1">Nucleus</location>
    </subcellularLocation>
</comment>
<dbReference type="InterPro" id="IPR008967">
    <property type="entry name" value="p53-like_TF_DNA-bd_sf"/>
</dbReference>
<proteinExistence type="predicted"/>
<keyword evidence="8" id="KW-1185">Reference proteome</keyword>
<keyword evidence="3" id="KW-0804">Transcription</keyword>
<keyword evidence="2" id="KW-0805">Transcription regulation</keyword>
<evidence type="ECO:0000313" key="8">
    <source>
        <dbReference type="Proteomes" id="UP001328107"/>
    </source>
</evidence>
<dbReference type="InterPro" id="IPR013524">
    <property type="entry name" value="Runt_dom"/>
</dbReference>
<evidence type="ECO:0000256" key="4">
    <source>
        <dbReference type="ARBA" id="ARBA00023242"/>
    </source>
</evidence>
<reference evidence="8" key="1">
    <citation type="submission" date="2022-10" db="EMBL/GenBank/DDBJ databases">
        <title>Genome assembly of Pristionchus species.</title>
        <authorList>
            <person name="Yoshida K."/>
            <person name="Sommer R.J."/>
        </authorList>
    </citation>
    <scope>NUCLEOTIDE SEQUENCE [LARGE SCALE GENOMIC DNA]</scope>
    <source>
        <strain evidence="8">RS5460</strain>
    </source>
</reference>
<dbReference type="PANTHER" id="PTHR11950:SF31">
    <property type="entry name" value="SEGMENTATION PROTEIN RUNT"/>
    <property type="match status" value="1"/>
</dbReference>
<protein>
    <recommendedName>
        <fullName evidence="6">Runt domain-containing protein</fullName>
    </recommendedName>
</protein>
<dbReference type="EMBL" id="BTRK01000006">
    <property type="protein sequence ID" value="GMR58790.1"/>
    <property type="molecule type" value="Genomic_DNA"/>
</dbReference>
<name>A0AAN5D9Y4_9BILA</name>
<dbReference type="PANTHER" id="PTHR11950">
    <property type="entry name" value="RUNT RELATED"/>
    <property type="match status" value="1"/>
</dbReference>
<dbReference type="GO" id="GO:0005634">
    <property type="term" value="C:nucleus"/>
    <property type="evidence" value="ECO:0007669"/>
    <property type="project" value="UniProtKB-SubCell"/>
</dbReference>
<evidence type="ECO:0000256" key="2">
    <source>
        <dbReference type="ARBA" id="ARBA00023015"/>
    </source>
</evidence>
<dbReference type="Gene3D" id="2.60.40.720">
    <property type="match status" value="1"/>
</dbReference>
<sequence length="211" mass="23218">MDQLEAVVRSLRDAPRTKYFPTDSPYIVCNELPPHWRSNKSLGYPFLVLILLPVPDGTQVTISAGNETNSNGEVRNGTALIRKQIAKFPDLRFVGKSGRGKNFHVTISVHSSPMHIATISRAIKVTVDGPRAARRKKKMMESDVPTPPSSDTSVTSSTYFSQFRAPLNSYPLSSTSTLQSDESQSVKSEPSSSSVIVVNPARMAPTLWRPF</sequence>
<feature type="region of interest" description="Disordered" evidence="5">
    <location>
        <begin position="173"/>
        <end position="194"/>
    </location>
</feature>
<dbReference type="InterPro" id="IPR000040">
    <property type="entry name" value="AML1_Runt"/>
</dbReference>
<accession>A0AAN5D9Y4</accession>
<feature type="compositionally biased region" description="Low complexity" evidence="5">
    <location>
        <begin position="180"/>
        <end position="194"/>
    </location>
</feature>
<feature type="domain" description="Runt" evidence="6">
    <location>
        <begin position="7"/>
        <end position="135"/>
    </location>
</feature>
<comment type="caution">
    <text evidence="7">The sequence shown here is derived from an EMBL/GenBank/DDBJ whole genome shotgun (WGS) entry which is preliminary data.</text>
</comment>
<dbReference type="GO" id="GO:0005524">
    <property type="term" value="F:ATP binding"/>
    <property type="evidence" value="ECO:0007669"/>
    <property type="project" value="InterPro"/>
</dbReference>
<evidence type="ECO:0000259" key="6">
    <source>
        <dbReference type="PROSITE" id="PS51062"/>
    </source>
</evidence>
<evidence type="ECO:0000256" key="5">
    <source>
        <dbReference type="SAM" id="MobiDB-lite"/>
    </source>
</evidence>
<keyword evidence="4" id="KW-0539">Nucleus</keyword>
<gene>
    <name evidence="7" type="ORF">PMAYCL1PPCAC_28985</name>
</gene>
<dbReference type="SUPFAM" id="SSF49417">
    <property type="entry name" value="p53-like transcription factors"/>
    <property type="match status" value="1"/>
</dbReference>